<dbReference type="EMBL" id="MN739023">
    <property type="protein sequence ID" value="QHT35595.1"/>
    <property type="molecule type" value="Genomic_DNA"/>
</dbReference>
<organism evidence="1">
    <name type="scientific">viral metagenome</name>
    <dbReference type="NCBI Taxonomy" id="1070528"/>
    <lineage>
        <taxon>unclassified sequences</taxon>
        <taxon>metagenomes</taxon>
        <taxon>organismal metagenomes</taxon>
    </lineage>
</organism>
<name>A0A6C0F8V0_9ZZZZ</name>
<evidence type="ECO:0000313" key="1">
    <source>
        <dbReference type="EMBL" id="QHT35595.1"/>
    </source>
</evidence>
<protein>
    <submittedName>
        <fullName evidence="1">Uncharacterized protein</fullName>
    </submittedName>
</protein>
<proteinExistence type="predicted"/>
<accession>A0A6C0F8V0</accession>
<dbReference type="AlphaFoldDB" id="A0A6C0F8V0"/>
<reference evidence="1" key="1">
    <citation type="journal article" date="2020" name="Nature">
        <title>Giant virus diversity and host interactions through global metagenomics.</title>
        <authorList>
            <person name="Schulz F."/>
            <person name="Roux S."/>
            <person name="Paez-Espino D."/>
            <person name="Jungbluth S."/>
            <person name="Walsh D.A."/>
            <person name="Denef V.J."/>
            <person name="McMahon K.D."/>
            <person name="Konstantinidis K.T."/>
            <person name="Eloe-Fadrosh E.A."/>
            <person name="Kyrpides N.C."/>
            <person name="Woyke T."/>
        </authorList>
    </citation>
    <scope>NUCLEOTIDE SEQUENCE</scope>
    <source>
        <strain evidence="1">GVMAG-M-3300009180-45</strain>
    </source>
</reference>
<sequence length="128" mass="14776">MPFNRPTSEASSQRLNTELLKVGAHTSGSYERRVERLKRFLTYGPRRTRAWEAKLTADMNQRGKFNQSERSAAWALTYLRTYKTESYQSATIPTSNADDAPHPGWNVYYLQTGSWRYVNPSHLRTNGT</sequence>